<dbReference type="Pfam" id="PF00105">
    <property type="entry name" value="zf-C4"/>
    <property type="match status" value="1"/>
</dbReference>
<evidence type="ECO:0000313" key="11">
    <source>
        <dbReference type="EMBL" id="VDP92890.1"/>
    </source>
</evidence>
<keyword evidence="7" id="KW-0675">Receptor</keyword>
<dbReference type="OrthoDB" id="6288253at2759"/>
<evidence type="ECO:0000313" key="12">
    <source>
        <dbReference type="Proteomes" id="UP000272942"/>
    </source>
</evidence>
<dbReference type="GO" id="GO:0003700">
    <property type="term" value="F:DNA-binding transcription factor activity"/>
    <property type="evidence" value="ECO:0007669"/>
    <property type="project" value="InterPro"/>
</dbReference>
<evidence type="ECO:0000259" key="10">
    <source>
        <dbReference type="Pfam" id="PF00105"/>
    </source>
</evidence>
<keyword evidence="2" id="KW-0863">Zinc-finger</keyword>
<keyword evidence="3" id="KW-0862">Zinc</keyword>
<feature type="domain" description="Nuclear receptor" evidence="10">
    <location>
        <begin position="107"/>
        <end position="130"/>
    </location>
</feature>
<keyword evidence="4" id="KW-0805">Transcription regulation</keyword>
<reference evidence="11 12" key="2">
    <citation type="submission" date="2018-11" db="EMBL/GenBank/DDBJ databases">
        <authorList>
            <consortium name="Pathogen Informatics"/>
        </authorList>
    </citation>
    <scope>NUCLEOTIDE SEQUENCE [LARGE SCALE GENOMIC DNA]</scope>
    <source>
        <strain evidence="11 12">Egypt</strain>
    </source>
</reference>
<dbReference type="Proteomes" id="UP000272942">
    <property type="component" value="Unassembled WGS sequence"/>
</dbReference>
<keyword evidence="5" id="KW-0238">DNA-binding</keyword>
<feature type="region of interest" description="Disordered" evidence="9">
    <location>
        <begin position="1"/>
        <end position="55"/>
    </location>
</feature>
<dbReference type="WBParaSite" id="ECPE_0001565901-mRNA-1">
    <property type="protein sequence ID" value="ECPE_0001565901-mRNA-1"/>
    <property type="gene ID" value="ECPE_0001565901"/>
</dbReference>
<keyword evidence="12" id="KW-1185">Reference proteome</keyword>
<name>A0A183B8T4_9TREM</name>
<dbReference type="GO" id="GO:0043565">
    <property type="term" value="F:sequence-specific DNA binding"/>
    <property type="evidence" value="ECO:0007669"/>
    <property type="project" value="InterPro"/>
</dbReference>
<dbReference type="InterPro" id="IPR013088">
    <property type="entry name" value="Znf_NHR/GATA"/>
</dbReference>
<evidence type="ECO:0000256" key="8">
    <source>
        <dbReference type="ARBA" id="ARBA00023242"/>
    </source>
</evidence>
<evidence type="ECO:0000313" key="13">
    <source>
        <dbReference type="WBParaSite" id="ECPE_0001565901-mRNA-1"/>
    </source>
</evidence>
<accession>A0A183B8T4</accession>
<keyword evidence="6" id="KW-0804">Transcription</keyword>
<gene>
    <name evidence="11" type="ORF">ECPE_LOCUS15618</name>
</gene>
<dbReference type="AlphaFoldDB" id="A0A183B8T4"/>
<protein>
    <submittedName>
        <fullName evidence="13">Nuclear receptor domain-containing protein</fullName>
    </submittedName>
</protein>
<evidence type="ECO:0000256" key="2">
    <source>
        <dbReference type="ARBA" id="ARBA00022771"/>
    </source>
</evidence>
<evidence type="ECO:0000256" key="1">
    <source>
        <dbReference type="ARBA" id="ARBA00022723"/>
    </source>
</evidence>
<dbReference type="Gene3D" id="3.30.50.10">
    <property type="entry name" value="Erythroid Transcription Factor GATA-1, subunit A"/>
    <property type="match status" value="1"/>
</dbReference>
<organism evidence="13">
    <name type="scientific">Echinostoma caproni</name>
    <dbReference type="NCBI Taxonomy" id="27848"/>
    <lineage>
        <taxon>Eukaryota</taxon>
        <taxon>Metazoa</taxon>
        <taxon>Spiralia</taxon>
        <taxon>Lophotrochozoa</taxon>
        <taxon>Platyhelminthes</taxon>
        <taxon>Trematoda</taxon>
        <taxon>Digenea</taxon>
        <taxon>Plagiorchiida</taxon>
        <taxon>Echinostomata</taxon>
        <taxon>Echinostomatoidea</taxon>
        <taxon>Echinostomatidae</taxon>
        <taxon>Echinostoma</taxon>
    </lineage>
</organism>
<keyword evidence="1" id="KW-0479">Metal-binding</keyword>
<evidence type="ECO:0000256" key="3">
    <source>
        <dbReference type="ARBA" id="ARBA00022833"/>
    </source>
</evidence>
<evidence type="ECO:0000256" key="4">
    <source>
        <dbReference type="ARBA" id="ARBA00023015"/>
    </source>
</evidence>
<evidence type="ECO:0000256" key="6">
    <source>
        <dbReference type="ARBA" id="ARBA00023163"/>
    </source>
</evidence>
<proteinExistence type="predicted"/>
<evidence type="ECO:0000256" key="7">
    <source>
        <dbReference type="ARBA" id="ARBA00023170"/>
    </source>
</evidence>
<evidence type="ECO:0000256" key="5">
    <source>
        <dbReference type="ARBA" id="ARBA00023125"/>
    </source>
</evidence>
<dbReference type="InterPro" id="IPR001628">
    <property type="entry name" value="Znf_hrmn_rcpt"/>
</dbReference>
<dbReference type="EMBL" id="UZAN01061191">
    <property type="protein sequence ID" value="VDP92890.1"/>
    <property type="molecule type" value="Genomic_DNA"/>
</dbReference>
<dbReference type="GO" id="GO:0008270">
    <property type="term" value="F:zinc ion binding"/>
    <property type="evidence" value="ECO:0007669"/>
    <property type="project" value="UniProtKB-KW"/>
</dbReference>
<evidence type="ECO:0000256" key="9">
    <source>
        <dbReference type="SAM" id="MobiDB-lite"/>
    </source>
</evidence>
<reference evidence="13" key="1">
    <citation type="submission" date="2016-06" db="UniProtKB">
        <authorList>
            <consortium name="WormBaseParasite"/>
        </authorList>
    </citation>
    <scope>IDENTIFICATION</scope>
</reference>
<keyword evidence="8" id="KW-0539">Nucleus</keyword>
<sequence length="133" mass="13934">MISLTPPSHLDGANGSGQKLDPYLPQHHSHPHPNQHTHQPYHTAHHPSNLIPSTATNVHRSGLGLGACTLAAMAAAATVGPIALSAQSNCVLFPRTTCNLGAKDRRPCDICGDVSAGFHCNAYVCEACKVSLV</sequence>